<dbReference type="Proteomes" id="UP000199460">
    <property type="component" value="Unassembled WGS sequence"/>
</dbReference>
<dbReference type="AlphaFoldDB" id="A0A1H0XET4"/>
<dbReference type="GeneID" id="300933451"/>
<name>A0A1H0XET4_9GAMM</name>
<proteinExistence type="predicted"/>
<dbReference type="PANTHER" id="PTHR40943">
    <property type="entry name" value="CYTOPLASMIC PROTEIN-RELATED"/>
    <property type="match status" value="1"/>
</dbReference>
<feature type="domain" description="(S)-ureidoglycine aminohydrolase cupin" evidence="1">
    <location>
        <begin position="37"/>
        <end position="109"/>
    </location>
</feature>
<reference evidence="3" key="1">
    <citation type="submission" date="2016-10" db="EMBL/GenBank/DDBJ databases">
        <authorList>
            <person name="Varghese N."/>
            <person name="Submissions S."/>
        </authorList>
    </citation>
    <scope>NUCLEOTIDE SEQUENCE [LARGE SCALE GENOMIC DNA]</scope>
    <source>
        <strain evidence="3">JCM 18416</strain>
    </source>
</reference>
<dbReference type="InterPro" id="IPR008579">
    <property type="entry name" value="UGlyAH_Cupin_dom"/>
</dbReference>
<dbReference type="RefSeq" id="WP_090433422.1">
    <property type="nucleotide sequence ID" value="NZ_FNJJ01000013.1"/>
</dbReference>
<dbReference type="Gene3D" id="2.60.120.10">
    <property type="entry name" value="Jelly Rolls"/>
    <property type="match status" value="1"/>
</dbReference>
<sequence length="113" mass="12625">MNITHFRNTPSVCLDESNPVAAPLSEPVAVTSTISVERSDGVETGVWECTPGRWRRQIVQQEFCHFVAGRCTFTPDDGEPIEIRAGDALMMPANTLGIWDIQETVRKTYVLIF</sequence>
<dbReference type="InterPro" id="IPR014710">
    <property type="entry name" value="RmlC-like_jellyroll"/>
</dbReference>
<organism evidence="2 3">
    <name type="scientific">Ectopseudomonas guguanensis</name>
    <dbReference type="NCBI Taxonomy" id="1198456"/>
    <lineage>
        <taxon>Bacteria</taxon>
        <taxon>Pseudomonadati</taxon>
        <taxon>Pseudomonadota</taxon>
        <taxon>Gammaproteobacteria</taxon>
        <taxon>Pseudomonadales</taxon>
        <taxon>Pseudomonadaceae</taxon>
        <taxon>Ectopseudomonas</taxon>
    </lineage>
</organism>
<dbReference type="OrthoDB" id="9799053at2"/>
<dbReference type="EMBL" id="FNJJ01000013">
    <property type="protein sequence ID" value="SDQ01305.1"/>
    <property type="molecule type" value="Genomic_DNA"/>
</dbReference>
<protein>
    <recommendedName>
        <fullName evidence="1">(S)-ureidoglycine aminohydrolase cupin domain-containing protein</fullName>
    </recommendedName>
</protein>
<dbReference type="PANTHER" id="PTHR40943:SF1">
    <property type="entry name" value="CYTOPLASMIC PROTEIN"/>
    <property type="match status" value="1"/>
</dbReference>
<evidence type="ECO:0000313" key="3">
    <source>
        <dbReference type="Proteomes" id="UP000199460"/>
    </source>
</evidence>
<evidence type="ECO:0000313" key="2">
    <source>
        <dbReference type="EMBL" id="SDQ01305.1"/>
    </source>
</evidence>
<keyword evidence="3" id="KW-1185">Reference proteome</keyword>
<dbReference type="InterPro" id="IPR011051">
    <property type="entry name" value="RmlC_Cupin_sf"/>
</dbReference>
<dbReference type="CDD" id="cd02227">
    <property type="entry name" value="cupin_TM1112-like"/>
    <property type="match status" value="1"/>
</dbReference>
<gene>
    <name evidence="2" type="ORF">SAMN05216213_113156</name>
</gene>
<dbReference type="Pfam" id="PF05899">
    <property type="entry name" value="Cupin_3"/>
    <property type="match status" value="1"/>
</dbReference>
<evidence type="ECO:0000259" key="1">
    <source>
        <dbReference type="Pfam" id="PF05899"/>
    </source>
</evidence>
<accession>A0A1H0XET4</accession>
<dbReference type="SUPFAM" id="SSF51182">
    <property type="entry name" value="RmlC-like cupins"/>
    <property type="match status" value="1"/>
</dbReference>